<dbReference type="Proteomes" id="UP000471435">
    <property type="component" value="Unassembled WGS sequence"/>
</dbReference>
<dbReference type="AlphaFoldDB" id="A0A6I4V823"/>
<dbReference type="OrthoDB" id="9795402at2"/>
<evidence type="ECO:0000313" key="2">
    <source>
        <dbReference type="EMBL" id="MXP48444.1"/>
    </source>
</evidence>
<protein>
    <submittedName>
        <fullName evidence="2">DUF45 domain-containing protein</fullName>
    </submittedName>
</protein>
<gene>
    <name evidence="2" type="ORF">GRI43_13715</name>
</gene>
<dbReference type="CDD" id="cd07344">
    <property type="entry name" value="M48_yhfN_like"/>
    <property type="match status" value="1"/>
</dbReference>
<evidence type="ECO:0000259" key="1">
    <source>
        <dbReference type="Pfam" id="PF01863"/>
    </source>
</evidence>
<dbReference type="Gene3D" id="3.30.2010.10">
    <property type="entry name" value="Metalloproteases ('zincins'), catalytic domain"/>
    <property type="match status" value="1"/>
</dbReference>
<evidence type="ECO:0000313" key="3">
    <source>
        <dbReference type="Proteomes" id="UP000471435"/>
    </source>
</evidence>
<dbReference type="InterPro" id="IPR053136">
    <property type="entry name" value="UTP_pyrophosphatase-like"/>
</dbReference>
<dbReference type="PANTHER" id="PTHR30399:SF1">
    <property type="entry name" value="UTP PYROPHOSPHATASE"/>
    <property type="match status" value="1"/>
</dbReference>
<dbReference type="InterPro" id="IPR002725">
    <property type="entry name" value="YgjP-like_metallopeptidase"/>
</dbReference>
<keyword evidence="3" id="KW-1185">Reference proteome</keyword>
<dbReference type="Pfam" id="PF01863">
    <property type="entry name" value="YgjP-like"/>
    <property type="match status" value="1"/>
</dbReference>
<dbReference type="EMBL" id="WTYP01000002">
    <property type="protein sequence ID" value="MXP48444.1"/>
    <property type="molecule type" value="Genomic_DNA"/>
</dbReference>
<sequence>MIDWIRKNYDKPSVEIGGEILPVAIRRHPSAKRMVLRLAPDGREVRLTMPRWGRTSEAMAFIHSRTEWLEAQHAKTERTAPPRPGGTIPHRGDHLTIDWSPLHGRAPQIDGTRIRVGGPEASLPSRLEKWLRAQAIELITYDLADYCSAAGKVAPELKLSRAQRRWGSCSESGAVRINWRLVMAPNEVRRSVVAHEVAHLVHFDHSPAFHRFLDEIFEGDIDAANGWLKLHGRTLYRAFG</sequence>
<organism evidence="2 3">
    <name type="scientific">Pontixanthobacter luteolus</name>
    <dbReference type="NCBI Taxonomy" id="295089"/>
    <lineage>
        <taxon>Bacteria</taxon>
        <taxon>Pseudomonadati</taxon>
        <taxon>Pseudomonadota</taxon>
        <taxon>Alphaproteobacteria</taxon>
        <taxon>Sphingomonadales</taxon>
        <taxon>Erythrobacteraceae</taxon>
        <taxon>Pontixanthobacter</taxon>
    </lineage>
</organism>
<name>A0A6I4V823_9SPHN</name>
<proteinExistence type="predicted"/>
<reference evidence="2 3" key="1">
    <citation type="submission" date="2019-12" db="EMBL/GenBank/DDBJ databases">
        <title>Genomic-based taxomic classification of the family Erythrobacteraceae.</title>
        <authorList>
            <person name="Xu L."/>
        </authorList>
    </citation>
    <scope>NUCLEOTIDE SEQUENCE [LARGE SCALE GENOMIC DNA]</scope>
    <source>
        <strain evidence="2 3">SW-109</strain>
    </source>
</reference>
<comment type="caution">
    <text evidence="2">The sequence shown here is derived from an EMBL/GenBank/DDBJ whole genome shotgun (WGS) entry which is preliminary data.</text>
</comment>
<dbReference type="PANTHER" id="PTHR30399">
    <property type="entry name" value="UNCHARACTERIZED PROTEIN YGJP"/>
    <property type="match status" value="1"/>
</dbReference>
<dbReference type="RefSeq" id="WP_160731628.1">
    <property type="nucleotide sequence ID" value="NZ_WTYP01000002.1"/>
</dbReference>
<feature type="domain" description="YgjP-like metallopeptidase" evidence="1">
    <location>
        <begin position="34"/>
        <end position="229"/>
    </location>
</feature>
<accession>A0A6I4V823</accession>